<keyword evidence="2" id="KW-1185">Reference proteome</keyword>
<dbReference type="EMBL" id="CP051140">
    <property type="protein sequence ID" value="QIW97263.1"/>
    <property type="molecule type" value="Genomic_DNA"/>
</dbReference>
<dbReference type="AlphaFoldDB" id="A0A6H0XRA5"/>
<organism evidence="1 2">
    <name type="scientific">Peltaster fructicola</name>
    <dbReference type="NCBI Taxonomy" id="286661"/>
    <lineage>
        <taxon>Eukaryota</taxon>
        <taxon>Fungi</taxon>
        <taxon>Dikarya</taxon>
        <taxon>Ascomycota</taxon>
        <taxon>Pezizomycotina</taxon>
        <taxon>Dothideomycetes</taxon>
        <taxon>Dothideomycetes incertae sedis</taxon>
        <taxon>Peltaster</taxon>
    </lineage>
</organism>
<proteinExistence type="predicted"/>
<evidence type="ECO:0000313" key="2">
    <source>
        <dbReference type="Proteomes" id="UP000503462"/>
    </source>
</evidence>
<name>A0A6H0XRA5_9PEZI</name>
<gene>
    <name evidence="1" type="ORF">AMS68_002781</name>
</gene>
<dbReference type="Proteomes" id="UP000503462">
    <property type="component" value="Chromosome 2"/>
</dbReference>
<reference evidence="1 2" key="1">
    <citation type="journal article" date="2016" name="Sci. Rep.">
        <title>Peltaster fructicola genome reveals evolution from an invasive phytopathogen to an ectophytic parasite.</title>
        <authorList>
            <person name="Xu C."/>
            <person name="Chen H."/>
            <person name="Gleason M.L."/>
            <person name="Xu J.R."/>
            <person name="Liu H."/>
            <person name="Zhang R."/>
            <person name="Sun G."/>
        </authorList>
    </citation>
    <scope>NUCLEOTIDE SEQUENCE [LARGE SCALE GENOMIC DNA]</scope>
    <source>
        <strain evidence="1 2">LNHT1506</strain>
    </source>
</reference>
<sequence>MVEPMQAAGKTRLELCSVKLQALWGSGRARIRPSHERPPPSYILVSKSTTVGTRILLSLPPIAIGFYCSKVCSVLSLSSASSFLSTASSTRSDSLFSSLFEVTLKTSDVSARVHLPITPLVVSSKEQNASKLAVISSSKDILQSIYLELPSL</sequence>
<accession>A0A6H0XRA5</accession>
<evidence type="ECO:0000313" key="1">
    <source>
        <dbReference type="EMBL" id="QIW97263.1"/>
    </source>
</evidence>
<protein>
    <submittedName>
        <fullName evidence="1">Uncharacterized protein</fullName>
    </submittedName>
</protein>